<dbReference type="AlphaFoldDB" id="A0A382IS28"/>
<reference evidence="1" key="1">
    <citation type="submission" date="2018-05" db="EMBL/GenBank/DDBJ databases">
        <authorList>
            <person name="Lanie J.A."/>
            <person name="Ng W.-L."/>
            <person name="Kazmierczak K.M."/>
            <person name="Andrzejewski T.M."/>
            <person name="Davidsen T.M."/>
            <person name="Wayne K.J."/>
            <person name="Tettelin H."/>
            <person name="Glass J.I."/>
            <person name="Rusch D."/>
            <person name="Podicherti R."/>
            <person name="Tsui H.-C.T."/>
            <person name="Winkler M.E."/>
        </authorList>
    </citation>
    <scope>NUCLEOTIDE SEQUENCE</scope>
</reference>
<sequence>MGYIKYYRSVFSLGIGGQIHLAKNQNFIVRQPLSSSASLHDSIEYISFALEILDLNKISKFPKEN</sequence>
<accession>A0A382IS28</accession>
<gene>
    <name evidence="1" type="ORF">METZ01_LOCUS255498</name>
</gene>
<organism evidence="1">
    <name type="scientific">marine metagenome</name>
    <dbReference type="NCBI Taxonomy" id="408172"/>
    <lineage>
        <taxon>unclassified sequences</taxon>
        <taxon>metagenomes</taxon>
        <taxon>ecological metagenomes</taxon>
    </lineage>
</organism>
<protein>
    <submittedName>
        <fullName evidence="1">Uncharacterized protein</fullName>
    </submittedName>
</protein>
<evidence type="ECO:0000313" key="1">
    <source>
        <dbReference type="EMBL" id="SVC02644.1"/>
    </source>
</evidence>
<proteinExistence type="predicted"/>
<dbReference type="EMBL" id="UINC01069342">
    <property type="protein sequence ID" value="SVC02644.1"/>
    <property type="molecule type" value="Genomic_DNA"/>
</dbReference>
<name>A0A382IS28_9ZZZZ</name>